<keyword evidence="3" id="KW-0378">Hydrolase</keyword>
<evidence type="ECO:0000256" key="5">
    <source>
        <dbReference type="SAM" id="SignalP"/>
    </source>
</evidence>
<dbReference type="EMBL" id="CAUYUJ010020448">
    <property type="protein sequence ID" value="CAK0898264.1"/>
    <property type="molecule type" value="Genomic_DNA"/>
</dbReference>
<dbReference type="Pfam" id="PF00933">
    <property type="entry name" value="Glyco_hydro_3"/>
    <property type="match status" value="1"/>
</dbReference>
<dbReference type="InterPro" id="IPR001764">
    <property type="entry name" value="Glyco_hydro_3_N"/>
</dbReference>
<dbReference type="Gene3D" id="3.20.20.300">
    <property type="entry name" value="Glycoside hydrolase, family 3, N-terminal domain"/>
    <property type="match status" value="1"/>
</dbReference>
<evidence type="ECO:0000259" key="6">
    <source>
        <dbReference type="SMART" id="SM01217"/>
    </source>
</evidence>
<sequence length="769" mass="83015">MLLIAYKAVIIAVAAAAAGNSPNFHGCISDVAKQFPYCDASLPMDKRLDDLVSRLNLTEKLQQITPQADLGSTCTTFTRGSSRLGIPEWLWLVETNTNVASGCPKEGHCATTFVGPMGLGASFNRTSWRLKGTVFGNEMRAFTNIGASRFQPDGKNPIGLTGFGPNINIARDPRFGRASELPGEDPVLSGIYAHEMVAGMQEKDQSGYPKMVTFLKHFTAYSTERNRGHDTYNISMYDWFDTYLPQYERVFTQDPKPVGVMCSYNAENGIPSCANEFLLNQQLRSWSPDAMVTTDCGAVKNLKGFPVNAPDDMHAAAYALMNGTDLEMGESIFGVLDKAIAAGLATEKRLNEAVRRSFKVLFQVGRFDPPEASEWSKFGLDTINSTFHQQVSYEAALQSLVLLKNSGIDGDGDQRTLPLKQGSRVAVVGPQAVTRAGLLSDYAADQQCFGGDDHCIGTIAEGIAAANVGGVTTSAQGVEVNSKNTDGIKEASDIVSAADVVVLVLGNDKTIEHEGIDRVDTALPGLQSSFAKQILALNKTTVLVLTNGGALAIDELTERSHSGSPADAPEPGYAIVEAFNPAVLGGKAIGASLFGIENRWGKLPVTMYPHDYVDQQPMTNYDMSVSPGRTYKYYLGTPLFPFGFGLSLTTFKLSSCSKSSSGVRCALTNTGNRNGDEVVQLYHTAKSIGKVDHPLPKKALVDFTRVTLTAGSSKTVSFDFSDDVFKIVNKNGHRTLYPGLHVVTITRGETSDEQVLNYTIPAERVEFIV</sequence>
<evidence type="ECO:0000256" key="3">
    <source>
        <dbReference type="ARBA" id="ARBA00022801"/>
    </source>
</evidence>
<feature type="domain" description="Fibronectin type III-like" evidence="6">
    <location>
        <begin position="677"/>
        <end position="749"/>
    </location>
</feature>
<comment type="similarity">
    <text evidence="1">Belongs to the glycosyl hydrolase 3 family.</text>
</comment>
<evidence type="ECO:0000256" key="1">
    <source>
        <dbReference type="ARBA" id="ARBA00005336"/>
    </source>
</evidence>
<dbReference type="SMART" id="SM01217">
    <property type="entry name" value="Fn3_like"/>
    <property type="match status" value="1"/>
</dbReference>
<dbReference type="Proteomes" id="UP001189429">
    <property type="component" value="Unassembled WGS sequence"/>
</dbReference>
<dbReference type="Pfam" id="PF14310">
    <property type="entry name" value="Fn3-like"/>
    <property type="match status" value="1"/>
</dbReference>
<comment type="caution">
    <text evidence="7">The sequence shown here is derived from an EMBL/GenBank/DDBJ whole genome shotgun (WGS) entry which is preliminary data.</text>
</comment>
<dbReference type="InterPro" id="IPR036962">
    <property type="entry name" value="Glyco_hydro_3_N_sf"/>
</dbReference>
<gene>
    <name evidence="7" type="ORF">PCOR1329_LOCUS76176</name>
</gene>
<keyword evidence="2 5" id="KW-0732">Signal</keyword>
<feature type="signal peptide" evidence="5">
    <location>
        <begin position="1"/>
        <end position="16"/>
    </location>
</feature>
<proteinExistence type="inferred from homology"/>
<dbReference type="InterPro" id="IPR002772">
    <property type="entry name" value="Glyco_hydro_3_C"/>
</dbReference>
<dbReference type="Gene3D" id="3.40.50.1700">
    <property type="entry name" value="Glycoside hydrolase family 3 C-terminal domain"/>
    <property type="match status" value="1"/>
</dbReference>
<dbReference type="InterPro" id="IPR013783">
    <property type="entry name" value="Ig-like_fold"/>
</dbReference>
<dbReference type="InterPro" id="IPR044993">
    <property type="entry name" value="BXL"/>
</dbReference>
<evidence type="ECO:0000256" key="4">
    <source>
        <dbReference type="ARBA" id="ARBA00023295"/>
    </source>
</evidence>
<dbReference type="InterPro" id="IPR036881">
    <property type="entry name" value="Glyco_hydro_3_C_sf"/>
</dbReference>
<keyword evidence="8" id="KW-1185">Reference proteome</keyword>
<evidence type="ECO:0000313" key="8">
    <source>
        <dbReference type="Proteomes" id="UP001189429"/>
    </source>
</evidence>
<name>A0ABN9XF32_9DINO</name>
<protein>
    <recommendedName>
        <fullName evidence="6">Fibronectin type III-like domain-containing protein</fullName>
    </recommendedName>
</protein>
<dbReference type="InterPro" id="IPR026891">
    <property type="entry name" value="Fn3-like"/>
</dbReference>
<reference evidence="7" key="1">
    <citation type="submission" date="2023-10" db="EMBL/GenBank/DDBJ databases">
        <authorList>
            <person name="Chen Y."/>
            <person name="Shah S."/>
            <person name="Dougan E. K."/>
            <person name="Thang M."/>
            <person name="Chan C."/>
        </authorList>
    </citation>
    <scope>NUCLEOTIDE SEQUENCE [LARGE SCALE GENOMIC DNA]</scope>
</reference>
<feature type="chain" id="PRO_5046183463" description="Fibronectin type III-like domain-containing protein" evidence="5">
    <location>
        <begin position="17"/>
        <end position="769"/>
    </location>
</feature>
<keyword evidence="4" id="KW-0326">Glycosidase</keyword>
<dbReference type="SUPFAM" id="SSF51445">
    <property type="entry name" value="(Trans)glycosidases"/>
    <property type="match status" value="1"/>
</dbReference>
<organism evidence="7 8">
    <name type="scientific">Prorocentrum cordatum</name>
    <dbReference type="NCBI Taxonomy" id="2364126"/>
    <lineage>
        <taxon>Eukaryota</taxon>
        <taxon>Sar</taxon>
        <taxon>Alveolata</taxon>
        <taxon>Dinophyceae</taxon>
        <taxon>Prorocentrales</taxon>
        <taxon>Prorocentraceae</taxon>
        <taxon>Prorocentrum</taxon>
    </lineage>
</organism>
<dbReference type="Pfam" id="PF01915">
    <property type="entry name" value="Glyco_hydro_3_C"/>
    <property type="match status" value="1"/>
</dbReference>
<dbReference type="PANTHER" id="PTHR42721">
    <property type="entry name" value="SUGAR HYDROLASE-RELATED"/>
    <property type="match status" value="1"/>
</dbReference>
<dbReference type="PANTHER" id="PTHR42721:SF3">
    <property type="entry name" value="BETA-D-XYLOSIDASE 5-RELATED"/>
    <property type="match status" value="1"/>
</dbReference>
<dbReference type="Gene3D" id="2.60.40.10">
    <property type="entry name" value="Immunoglobulins"/>
    <property type="match status" value="1"/>
</dbReference>
<evidence type="ECO:0000313" key="7">
    <source>
        <dbReference type="EMBL" id="CAK0898264.1"/>
    </source>
</evidence>
<dbReference type="InterPro" id="IPR017853">
    <property type="entry name" value="GH"/>
</dbReference>
<dbReference type="SUPFAM" id="SSF52279">
    <property type="entry name" value="Beta-D-glucan exohydrolase, C-terminal domain"/>
    <property type="match status" value="1"/>
</dbReference>
<evidence type="ECO:0000256" key="2">
    <source>
        <dbReference type="ARBA" id="ARBA00022729"/>
    </source>
</evidence>
<accession>A0ABN9XF32</accession>